<organism evidence="4 5">
    <name type="scientific">Kineosporia succinea</name>
    <dbReference type="NCBI Taxonomy" id="84632"/>
    <lineage>
        <taxon>Bacteria</taxon>
        <taxon>Bacillati</taxon>
        <taxon>Actinomycetota</taxon>
        <taxon>Actinomycetes</taxon>
        <taxon>Kineosporiales</taxon>
        <taxon>Kineosporiaceae</taxon>
        <taxon>Kineosporia</taxon>
    </lineage>
</organism>
<keyword evidence="5" id="KW-1185">Reference proteome</keyword>
<reference evidence="4 5" key="1">
    <citation type="submission" date="2023-07" db="EMBL/GenBank/DDBJ databases">
        <title>Sequencing the genomes of 1000 actinobacteria strains.</title>
        <authorList>
            <person name="Klenk H.-P."/>
        </authorList>
    </citation>
    <scope>NUCLEOTIDE SEQUENCE [LARGE SCALE GENOMIC DNA]</scope>
    <source>
        <strain evidence="4 5">DSM 44388</strain>
    </source>
</reference>
<protein>
    <submittedName>
        <fullName evidence="4">SAM-dependent methyltransferase</fullName>
    </submittedName>
</protein>
<gene>
    <name evidence="4" type="ORF">J2S57_000814</name>
</gene>
<dbReference type="InterPro" id="IPR041698">
    <property type="entry name" value="Methyltransf_25"/>
</dbReference>
<proteinExistence type="predicted"/>
<keyword evidence="1 4" id="KW-0489">Methyltransferase</keyword>
<evidence type="ECO:0000256" key="1">
    <source>
        <dbReference type="ARBA" id="ARBA00022603"/>
    </source>
</evidence>
<dbReference type="PANTHER" id="PTHR43861:SF1">
    <property type="entry name" value="TRANS-ACONITATE 2-METHYLTRANSFERASE"/>
    <property type="match status" value="1"/>
</dbReference>
<dbReference type="PANTHER" id="PTHR43861">
    <property type="entry name" value="TRANS-ACONITATE 2-METHYLTRANSFERASE-RELATED"/>
    <property type="match status" value="1"/>
</dbReference>
<evidence type="ECO:0000256" key="2">
    <source>
        <dbReference type="ARBA" id="ARBA00022679"/>
    </source>
</evidence>
<dbReference type="Gene3D" id="3.40.50.150">
    <property type="entry name" value="Vaccinia Virus protein VP39"/>
    <property type="match status" value="1"/>
</dbReference>
<evidence type="ECO:0000313" key="4">
    <source>
        <dbReference type="EMBL" id="MDP9825065.1"/>
    </source>
</evidence>
<dbReference type="SUPFAM" id="SSF53335">
    <property type="entry name" value="S-adenosyl-L-methionine-dependent methyltransferases"/>
    <property type="match status" value="1"/>
</dbReference>
<evidence type="ECO:0000259" key="3">
    <source>
        <dbReference type="Pfam" id="PF13649"/>
    </source>
</evidence>
<dbReference type="GO" id="GO:0032259">
    <property type="term" value="P:methylation"/>
    <property type="evidence" value="ECO:0007669"/>
    <property type="project" value="UniProtKB-KW"/>
</dbReference>
<dbReference type="RefSeq" id="WP_307238463.1">
    <property type="nucleotide sequence ID" value="NZ_JAUSQZ010000001.1"/>
</dbReference>
<dbReference type="CDD" id="cd02440">
    <property type="entry name" value="AdoMet_MTases"/>
    <property type="match status" value="1"/>
</dbReference>
<dbReference type="GO" id="GO:0008168">
    <property type="term" value="F:methyltransferase activity"/>
    <property type="evidence" value="ECO:0007669"/>
    <property type="project" value="UniProtKB-KW"/>
</dbReference>
<keyword evidence="2" id="KW-0808">Transferase</keyword>
<feature type="domain" description="Methyltransferase" evidence="3">
    <location>
        <begin position="55"/>
        <end position="145"/>
    </location>
</feature>
<dbReference type="InterPro" id="IPR029063">
    <property type="entry name" value="SAM-dependent_MTases_sf"/>
</dbReference>
<name>A0ABT9NZ01_9ACTN</name>
<evidence type="ECO:0000313" key="5">
    <source>
        <dbReference type="Proteomes" id="UP001235712"/>
    </source>
</evidence>
<dbReference type="Pfam" id="PF13649">
    <property type="entry name" value="Methyltransf_25"/>
    <property type="match status" value="1"/>
</dbReference>
<dbReference type="Proteomes" id="UP001235712">
    <property type="component" value="Unassembled WGS sequence"/>
</dbReference>
<dbReference type="EMBL" id="JAUSQZ010000001">
    <property type="protein sequence ID" value="MDP9825065.1"/>
    <property type="molecule type" value="Genomic_DNA"/>
</dbReference>
<comment type="caution">
    <text evidence="4">The sequence shown here is derived from an EMBL/GenBank/DDBJ whole genome shotgun (WGS) entry which is preliminary data.</text>
</comment>
<accession>A0ABT9NZ01</accession>
<sequence length="223" mass="24389">MTEPDFLTATRATYETVAQAYTEAQSQALDGRPYDRAFLSLFAELVREQQGPRRVADVGCGPGHITAVLRDLGLDAFGLDISPAMLAQARKAHPELEFREASILDLTVTDTSLDGIVALFSFNTVPARYLSKAFEGFAKALRPGGLVMLSFSVRDEPTDMTTWLDHEVSLPLQRLVPEEVVRALTAAGLTVRAQLVREPHPPHETRPYATVIAARPSTWGVTA</sequence>